<sequence>MSKALEIGAPRYTIPYCPHLIILSSRLEGSEIKTCEFYRKPYVKHITLSLTTNHISCYQIREFSRSNDLFGCCVMGEKQSFAEMMQWCEIRTRLMKDIRSEKL</sequence>
<proteinExistence type="predicted"/>
<dbReference type="InParanoid" id="A0A024G1E3"/>
<organism evidence="1 2">
    <name type="scientific">Albugo candida</name>
    <dbReference type="NCBI Taxonomy" id="65357"/>
    <lineage>
        <taxon>Eukaryota</taxon>
        <taxon>Sar</taxon>
        <taxon>Stramenopiles</taxon>
        <taxon>Oomycota</taxon>
        <taxon>Peronosporomycetes</taxon>
        <taxon>Albuginales</taxon>
        <taxon>Albuginaceae</taxon>
        <taxon>Albugo</taxon>
    </lineage>
</organism>
<reference evidence="1 2" key="1">
    <citation type="submission" date="2012-05" db="EMBL/GenBank/DDBJ databases">
        <title>Recombination and specialization in a pathogen metapopulation.</title>
        <authorList>
            <person name="Gardiner A."/>
            <person name="Kemen E."/>
            <person name="Schultz-Larsen T."/>
            <person name="MacLean D."/>
            <person name="Van Oosterhout C."/>
            <person name="Jones J.D.G."/>
        </authorList>
    </citation>
    <scope>NUCLEOTIDE SEQUENCE [LARGE SCALE GENOMIC DNA]</scope>
    <source>
        <strain evidence="1 2">Ac Nc2</strain>
    </source>
</reference>
<name>A0A024G1E3_9STRA</name>
<evidence type="ECO:0000313" key="2">
    <source>
        <dbReference type="Proteomes" id="UP000053237"/>
    </source>
</evidence>
<comment type="caution">
    <text evidence="1">The sequence shown here is derived from an EMBL/GenBank/DDBJ whole genome shotgun (WGS) entry which is preliminary data.</text>
</comment>
<evidence type="ECO:0000313" key="1">
    <source>
        <dbReference type="EMBL" id="CCI40672.1"/>
    </source>
</evidence>
<dbReference type="AlphaFoldDB" id="A0A024G1E3"/>
<protein>
    <submittedName>
        <fullName evidence="1">Uncharacterized protein</fullName>
    </submittedName>
</protein>
<keyword evidence="2" id="KW-1185">Reference proteome</keyword>
<dbReference type="Proteomes" id="UP000053237">
    <property type="component" value="Unassembled WGS sequence"/>
</dbReference>
<dbReference type="EMBL" id="CAIX01000010">
    <property type="protein sequence ID" value="CCI40672.1"/>
    <property type="molecule type" value="Genomic_DNA"/>
</dbReference>
<accession>A0A024G1E3</accession>
<gene>
    <name evidence="1" type="ORF">BN9_014560</name>
</gene>